<dbReference type="EMBL" id="CAICTM010000980">
    <property type="protein sequence ID" value="CAB9519027.1"/>
    <property type="molecule type" value="Genomic_DNA"/>
</dbReference>
<organism evidence="1 2">
    <name type="scientific">Seminavis robusta</name>
    <dbReference type="NCBI Taxonomy" id="568900"/>
    <lineage>
        <taxon>Eukaryota</taxon>
        <taxon>Sar</taxon>
        <taxon>Stramenopiles</taxon>
        <taxon>Ochrophyta</taxon>
        <taxon>Bacillariophyta</taxon>
        <taxon>Bacillariophyceae</taxon>
        <taxon>Bacillariophycidae</taxon>
        <taxon>Naviculales</taxon>
        <taxon>Naviculaceae</taxon>
        <taxon>Seminavis</taxon>
    </lineage>
</organism>
<dbReference type="Proteomes" id="UP001153069">
    <property type="component" value="Unassembled WGS sequence"/>
</dbReference>
<accession>A0A9N8HNC8</accession>
<reference evidence="1" key="1">
    <citation type="submission" date="2020-06" db="EMBL/GenBank/DDBJ databases">
        <authorList>
            <consortium name="Plant Systems Biology data submission"/>
        </authorList>
    </citation>
    <scope>NUCLEOTIDE SEQUENCE</scope>
    <source>
        <strain evidence="1">D6</strain>
    </source>
</reference>
<proteinExistence type="predicted"/>
<name>A0A9N8HNC8_9STRA</name>
<evidence type="ECO:0000313" key="1">
    <source>
        <dbReference type="EMBL" id="CAB9519027.1"/>
    </source>
</evidence>
<gene>
    <name evidence="1" type="ORF">SEMRO_982_G227690.1</name>
</gene>
<dbReference type="AlphaFoldDB" id="A0A9N8HNC8"/>
<evidence type="ECO:0000313" key="2">
    <source>
        <dbReference type="Proteomes" id="UP001153069"/>
    </source>
</evidence>
<protein>
    <submittedName>
        <fullName evidence="1">Inherit from euNOG: Crinkler (CRN) family protein</fullName>
    </submittedName>
</protein>
<keyword evidence="2" id="KW-1185">Reference proteome</keyword>
<comment type="caution">
    <text evidence="1">The sequence shown here is derived from an EMBL/GenBank/DDBJ whole genome shotgun (WGS) entry which is preliminary data.</text>
</comment>
<dbReference type="OrthoDB" id="19885at2759"/>
<sequence>MDLLLAFEVVRALLQEFGIVPPDGICSLFVGVDEYQSIPPGSLYDKRYDQIHDAFKRAPAQVDISDQLKGIMKVSNLWKLIEKFDQCRNISNLHIYPAFAGTKFGVLSIAGSSVPETCRRPLSFLTPQGMEDAIRSGNNKEKLVNDQFREELFFLGGLPRPSIAFANGGSFEDIWHHYIASEWNIDSEEMLLLIAYAISREKVNPEDKSGIRGLKWLAAKTARPTTLVEKCMVQNLNFLVDHVDKSLYVAEAWQQWELFGAAFFALRVNAIILLDSSDGSGIPFARLCEHAVTHGCDQIVDLLPMEVIQIAETLSTELPKTITSKKSRQIHNWVNGEVRKDTLGETVTYCVLNGTSGEGVDIFCALQRSGTSEFLFYADGCLASHPAASPCIDVNLDNCSTLKLLTSVATIVDEIIENRPFEDLQAFSDFCTQSGRELSADDSSRCIVFRRSAG</sequence>